<accession>A0ABP0UUG6</accession>
<evidence type="ECO:0000313" key="2">
    <source>
        <dbReference type="EMBL" id="CAK9229848.1"/>
    </source>
</evidence>
<evidence type="ECO:0000256" key="1">
    <source>
        <dbReference type="SAM" id="MobiDB-lite"/>
    </source>
</evidence>
<reference evidence="2" key="1">
    <citation type="submission" date="2024-02" db="EMBL/GenBank/DDBJ databases">
        <authorList>
            <consortium name="ELIXIR-Norway"/>
            <consortium name="Elixir Norway"/>
        </authorList>
    </citation>
    <scope>NUCLEOTIDE SEQUENCE</scope>
</reference>
<organism evidence="2 3">
    <name type="scientific">Sphagnum troendelagicum</name>
    <dbReference type="NCBI Taxonomy" id="128251"/>
    <lineage>
        <taxon>Eukaryota</taxon>
        <taxon>Viridiplantae</taxon>
        <taxon>Streptophyta</taxon>
        <taxon>Embryophyta</taxon>
        <taxon>Bryophyta</taxon>
        <taxon>Sphagnophytina</taxon>
        <taxon>Sphagnopsida</taxon>
        <taxon>Sphagnales</taxon>
        <taxon>Sphagnaceae</taxon>
        <taxon>Sphagnum</taxon>
    </lineage>
</organism>
<dbReference type="EMBL" id="OZ019898">
    <property type="protein sequence ID" value="CAK9229848.1"/>
    <property type="molecule type" value="Genomic_DNA"/>
</dbReference>
<name>A0ABP0UUG6_9BRYO</name>
<feature type="compositionally biased region" description="Basic and acidic residues" evidence="1">
    <location>
        <begin position="85"/>
        <end position="104"/>
    </location>
</feature>
<feature type="region of interest" description="Disordered" evidence="1">
    <location>
        <begin position="1"/>
        <end position="56"/>
    </location>
</feature>
<feature type="compositionally biased region" description="Polar residues" evidence="1">
    <location>
        <begin position="1"/>
        <end position="26"/>
    </location>
</feature>
<dbReference type="Proteomes" id="UP001497512">
    <property type="component" value="Chromosome 6"/>
</dbReference>
<evidence type="ECO:0000313" key="3">
    <source>
        <dbReference type="Proteomes" id="UP001497512"/>
    </source>
</evidence>
<protein>
    <submittedName>
        <fullName evidence="2">Uncharacterized protein</fullName>
    </submittedName>
</protein>
<feature type="region of interest" description="Disordered" evidence="1">
    <location>
        <begin position="73"/>
        <end position="142"/>
    </location>
</feature>
<proteinExistence type="predicted"/>
<keyword evidence="3" id="KW-1185">Reference proteome</keyword>
<gene>
    <name evidence="2" type="ORF">CSSPTR1EN2_LOCUS19938</name>
</gene>
<sequence>MSSSKHASSLNSEGWGSKLRTPSTAISAELPSRGLNAKLKGSRRGPSNSSHTQVLPVISTPLSRILELFSVVAGKGQSSEYRGSTAERRVAREGLLTKESDPSKRHASRGRPTISSATPPNATLTTHPSNGPGPTAPTRADS</sequence>
<feature type="compositionally biased region" description="Polar residues" evidence="1">
    <location>
        <begin position="113"/>
        <end position="129"/>
    </location>
</feature>